<keyword evidence="3" id="KW-1185">Reference proteome</keyword>
<proteinExistence type="predicted"/>
<sequence>MSHLELPVYESQKSGLVVPDMKKCARALAASRIPALQWWVSRMLGSAIQRRRSVRVDGAAVNRIPSSVNQSAAAGRYGMGESGAPGPDPGQTRGRPGRGRPTERFGVELAGV</sequence>
<comment type="caution">
    <text evidence="2">The sequence shown here is derived from an EMBL/GenBank/DDBJ whole genome shotgun (WGS) entry which is preliminary data.</text>
</comment>
<dbReference type="EMBL" id="BLKX01000001">
    <property type="protein sequence ID" value="GFG80348.1"/>
    <property type="molecule type" value="Genomic_DNA"/>
</dbReference>
<evidence type="ECO:0000256" key="1">
    <source>
        <dbReference type="SAM" id="MobiDB-lite"/>
    </source>
</evidence>
<reference evidence="2 3" key="1">
    <citation type="journal article" date="2019" name="Emerg. Microbes Infect.">
        <title>Comprehensive subspecies identification of 175 nontuberculous mycobacteria species based on 7547 genomic profiles.</title>
        <authorList>
            <person name="Matsumoto Y."/>
            <person name="Kinjo T."/>
            <person name="Motooka D."/>
            <person name="Nabeya D."/>
            <person name="Jung N."/>
            <person name="Uechi K."/>
            <person name="Horii T."/>
            <person name="Iida T."/>
            <person name="Fujita J."/>
            <person name="Nakamura S."/>
        </authorList>
    </citation>
    <scope>NUCLEOTIDE SEQUENCE [LARGE SCALE GENOMIC DNA]</scope>
    <source>
        <strain evidence="2 3">JCM 18565</strain>
    </source>
</reference>
<feature type="region of interest" description="Disordered" evidence="1">
    <location>
        <begin position="70"/>
        <end position="112"/>
    </location>
</feature>
<gene>
    <name evidence="2" type="ORF">MPRG_36240</name>
</gene>
<accession>A0ABQ1C773</accession>
<protein>
    <submittedName>
        <fullName evidence="2">Uncharacterized protein</fullName>
    </submittedName>
</protein>
<name>A0ABQ1C773_9MYCO</name>
<organism evidence="2 3">
    <name type="scientific">Mycobacterium paragordonae</name>
    <dbReference type="NCBI Taxonomy" id="1389713"/>
    <lineage>
        <taxon>Bacteria</taxon>
        <taxon>Bacillati</taxon>
        <taxon>Actinomycetota</taxon>
        <taxon>Actinomycetes</taxon>
        <taxon>Mycobacteriales</taxon>
        <taxon>Mycobacteriaceae</taxon>
        <taxon>Mycobacterium</taxon>
    </lineage>
</organism>
<evidence type="ECO:0000313" key="2">
    <source>
        <dbReference type="EMBL" id="GFG80348.1"/>
    </source>
</evidence>
<evidence type="ECO:0000313" key="3">
    <source>
        <dbReference type="Proteomes" id="UP000465240"/>
    </source>
</evidence>
<dbReference type="Proteomes" id="UP000465240">
    <property type="component" value="Unassembled WGS sequence"/>
</dbReference>